<dbReference type="RefSeq" id="XP_009163316.1">
    <property type="nucleotide sequence ID" value="XM_009165052.1"/>
</dbReference>
<dbReference type="PANTHER" id="PTHR24099">
    <property type="entry name" value="E3 UBIQUITIN-PROTEIN LIGASE TRIM36-RELATED"/>
    <property type="match status" value="1"/>
</dbReference>
<organism evidence="14 15">
    <name type="scientific">Opisthorchis viverrini</name>
    <name type="common">Southeast Asian liver fluke</name>
    <dbReference type="NCBI Taxonomy" id="6198"/>
    <lineage>
        <taxon>Eukaryota</taxon>
        <taxon>Metazoa</taxon>
        <taxon>Spiralia</taxon>
        <taxon>Lophotrochozoa</taxon>
        <taxon>Platyhelminthes</taxon>
        <taxon>Trematoda</taxon>
        <taxon>Digenea</taxon>
        <taxon>Opisthorchiida</taxon>
        <taxon>Opisthorchiata</taxon>
        <taxon>Opisthorchiidae</taxon>
        <taxon>Opisthorchis</taxon>
    </lineage>
</organism>
<dbReference type="SUPFAM" id="SSF49265">
    <property type="entry name" value="Fibronectin type III"/>
    <property type="match status" value="1"/>
</dbReference>
<keyword evidence="6" id="KW-0175">Coiled coil</keyword>
<keyword evidence="4 8" id="KW-0863">Zinc-finger</keyword>
<reference evidence="14 15" key="1">
    <citation type="submission" date="2013-11" db="EMBL/GenBank/DDBJ databases">
        <title>Opisthorchis viverrini - life in the bile duct.</title>
        <authorList>
            <person name="Young N.D."/>
            <person name="Nagarajan N."/>
            <person name="Lin S.J."/>
            <person name="Korhonen P.K."/>
            <person name="Jex A.R."/>
            <person name="Hall R.S."/>
            <person name="Safavi-Hemami H."/>
            <person name="Kaewkong W."/>
            <person name="Bertrand D."/>
            <person name="Gao S."/>
            <person name="Seet Q."/>
            <person name="Wongkham S."/>
            <person name="Teh B.T."/>
            <person name="Wongkham C."/>
            <person name="Intapan P.M."/>
            <person name="Maleewong W."/>
            <person name="Yang X."/>
            <person name="Hu M."/>
            <person name="Wang Z."/>
            <person name="Hofmann A."/>
            <person name="Sternberg P.W."/>
            <person name="Tan P."/>
            <person name="Wang J."/>
            <person name="Gasser R.B."/>
        </authorList>
    </citation>
    <scope>NUCLEOTIDE SEQUENCE [LARGE SCALE GENOMIC DNA]</scope>
</reference>
<dbReference type="GO" id="GO:0007411">
    <property type="term" value="P:axon guidance"/>
    <property type="evidence" value="ECO:0007669"/>
    <property type="project" value="TreeGrafter"/>
</dbReference>
<sequence length="1036" mass="113071">MLSGKLKEEVHCPGCQQIFQNPLLLPCGHSVCVACANRLWFPMTWPGKQCPVLSADDAVSEADSGVVVCSTESTGSLNHTTTTTISTISPRECCPSCSTIPKLPAENLIERYPTAQDWWPRNVALENLIYRLSELNSNGSKELVNRPQPNAFRQCHLCESKPAGVPAVSYCENCHLAYCSRCVTKWHPNSGLLSRHRIASVTEQGLSSTSSIHNISQSETVQCSDHPDRSCRLYCLDCNLLVCTQCLQDPVESRAPFQSNCCLDKTIVLTPMTNGYSTPQVQCWASTNGSASFGLTNSSHSGHVICSATVQAKRCKTEVTKHLHKLSALAKEGGELVQELKSTGTRIIQSAQNMESNVNKQIDLLIQLLERRRAILLDELRSQLQHRGRRLREQSNQVGSRLSATTSLIHFAVELLKEQDAAAFIQILPSIQKRILTAESQFEMELELANQTKACGEIELRVNTDLIGQQVETLQLEEYYAPPVPAFLSSECVVDGNALFVVWHSPRLCPNRNESVAQIPQETPSQTRCPFADAVDTSLGGSRPSGLAQFSCRPGLHPIKQNGHLNATPFHPNRLSPQQFPVSVSAYHLSDKAFDGPLSNGGHTAATPYGSRKTLAPFGTRQPEMNSSQSMNAIHPPSQIVGNVQITTGRFSPRSPGECNPITYFLEVDNGRGGIFKVAYTGPETACRLEGLQFNTTYRLRVRARNSVGHSAYSDPIHLKTARLATFRIDPSSGLPHSNGLRVDPDGVTVQSLGDVEDRVLLADVGFSQGTHYWEWRIDSYDGRGQPSFGVALNSVARDRMLGLDNAGWAMYANSNRSWFVHAGQHRDRTDGGILTKDQLERDHQPTVIGVRLDCDQGHLGFYLNGEPHGPVAFTNLLQNGKQSTEAMESDLKDGVRVARTVKPSLFYPALSLSHFTRVKLITGLEVPSESEESSEESEVECGVLAVHTPESASSLSTPNNTSERSRTSVSTGKDSSSSTTSTDGGSQLRPNRPSAIHPDMTGIGLTRGCTILTGSVGVTGPKSPTPIRLVTFGRS</sequence>
<dbReference type="SUPFAM" id="SSF57845">
    <property type="entry name" value="B-box zinc-binding domain"/>
    <property type="match status" value="1"/>
</dbReference>
<gene>
    <name evidence="14" type="ORF">T265_12702</name>
</gene>
<dbReference type="AlphaFoldDB" id="A0A075A0N8"/>
<evidence type="ECO:0000256" key="9">
    <source>
        <dbReference type="SAM" id="MobiDB-lite"/>
    </source>
</evidence>
<dbReference type="InterPro" id="IPR036116">
    <property type="entry name" value="FN3_sf"/>
</dbReference>
<dbReference type="InterPro" id="IPR043136">
    <property type="entry name" value="B30.2/SPRY_sf"/>
</dbReference>
<dbReference type="SUPFAM" id="SSF49899">
    <property type="entry name" value="Concanavalin A-like lectins/glucanases"/>
    <property type="match status" value="1"/>
</dbReference>
<feature type="domain" description="B30.2/SPRY" evidence="12">
    <location>
        <begin position="707"/>
        <end position="929"/>
    </location>
</feature>
<keyword evidence="7" id="KW-0206">Cytoskeleton</keyword>
<dbReference type="GO" id="GO:0005856">
    <property type="term" value="C:cytoskeleton"/>
    <property type="evidence" value="ECO:0007669"/>
    <property type="project" value="UniProtKB-SubCell"/>
</dbReference>
<evidence type="ECO:0000256" key="4">
    <source>
        <dbReference type="ARBA" id="ARBA00022771"/>
    </source>
</evidence>
<keyword evidence="3" id="KW-0479">Metal-binding</keyword>
<dbReference type="CTD" id="20326870"/>
<feature type="compositionally biased region" description="Polar residues" evidence="9">
    <location>
        <begin position="951"/>
        <end position="963"/>
    </location>
</feature>
<evidence type="ECO:0000256" key="8">
    <source>
        <dbReference type="PROSITE-ProRule" id="PRU00024"/>
    </source>
</evidence>
<evidence type="ECO:0000313" key="15">
    <source>
        <dbReference type="Proteomes" id="UP000054324"/>
    </source>
</evidence>
<evidence type="ECO:0000256" key="5">
    <source>
        <dbReference type="ARBA" id="ARBA00022833"/>
    </source>
</evidence>
<feature type="domain" description="RING-type" evidence="10">
    <location>
        <begin position="12"/>
        <end position="52"/>
    </location>
</feature>
<dbReference type="Gene3D" id="2.60.40.10">
    <property type="entry name" value="Immunoglobulins"/>
    <property type="match status" value="1"/>
</dbReference>
<dbReference type="InterPro" id="IPR013083">
    <property type="entry name" value="Znf_RING/FYVE/PHD"/>
</dbReference>
<evidence type="ECO:0000256" key="7">
    <source>
        <dbReference type="ARBA" id="ARBA00023212"/>
    </source>
</evidence>
<evidence type="ECO:0000259" key="10">
    <source>
        <dbReference type="PROSITE" id="PS50089"/>
    </source>
</evidence>
<dbReference type="KEGG" id="ovi:T265_12702"/>
<dbReference type="GO" id="GO:0043005">
    <property type="term" value="C:neuron projection"/>
    <property type="evidence" value="ECO:0007669"/>
    <property type="project" value="TreeGrafter"/>
</dbReference>
<evidence type="ECO:0000256" key="2">
    <source>
        <dbReference type="ARBA" id="ARBA00022490"/>
    </source>
</evidence>
<dbReference type="SMART" id="SM00502">
    <property type="entry name" value="BBC"/>
    <property type="match status" value="1"/>
</dbReference>
<dbReference type="PROSITE" id="PS50188">
    <property type="entry name" value="B302_SPRY"/>
    <property type="match status" value="1"/>
</dbReference>
<dbReference type="Gene3D" id="3.30.40.10">
    <property type="entry name" value="Zinc/RING finger domain, C3HC4 (zinc finger)"/>
    <property type="match status" value="1"/>
</dbReference>
<dbReference type="CDD" id="cd19756">
    <property type="entry name" value="Bbox2"/>
    <property type="match status" value="1"/>
</dbReference>
<dbReference type="PANTHER" id="PTHR24099:SF15">
    <property type="entry name" value="E3 UBIQUITIN-PROTEIN LIGASE TRIM9"/>
    <property type="match status" value="1"/>
</dbReference>
<dbReference type="InterPro" id="IPR003877">
    <property type="entry name" value="SPRY_dom"/>
</dbReference>
<dbReference type="InterPro" id="IPR000315">
    <property type="entry name" value="Znf_B-box"/>
</dbReference>
<dbReference type="InterPro" id="IPR050617">
    <property type="entry name" value="E3_ligase_FN3/SPRY"/>
</dbReference>
<feature type="compositionally biased region" description="Low complexity" evidence="9">
    <location>
        <begin position="968"/>
        <end position="987"/>
    </location>
</feature>
<name>A0A075A0N8_OPIVI</name>
<keyword evidence="5" id="KW-0862">Zinc</keyword>
<dbReference type="InterPro" id="IPR017907">
    <property type="entry name" value="Znf_RING_CS"/>
</dbReference>
<feature type="domain" description="Fibronectin type-III" evidence="13">
    <location>
        <begin position="633"/>
        <end position="724"/>
    </location>
</feature>
<dbReference type="CDD" id="cd00063">
    <property type="entry name" value="FN3"/>
    <property type="match status" value="1"/>
</dbReference>
<accession>A0A075A0N8</accession>
<evidence type="ECO:0000313" key="14">
    <source>
        <dbReference type="EMBL" id="KER32926.1"/>
    </source>
</evidence>
<evidence type="ECO:0000259" key="12">
    <source>
        <dbReference type="PROSITE" id="PS50188"/>
    </source>
</evidence>
<evidence type="ECO:0000256" key="3">
    <source>
        <dbReference type="ARBA" id="ARBA00022723"/>
    </source>
</evidence>
<evidence type="ECO:0000259" key="11">
    <source>
        <dbReference type="PROSITE" id="PS50119"/>
    </source>
</evidence>
<proteinExistence type="predicted"/>
<dbReference type="SUPFAM" id="SSF57850">
    <property type="entry name" value="RING/U-box"/>
    <property type="match status" value="1"/>
</dbReference>
<feature type="domain" description="B box-type" evidence="11">
    <location>
        <begin position="218"/>
        <end position="246"/>
    </location>
</feature>
<dbReference type="Proteomes" id="UP000054324">
    <property type="component" value="Unassembled WGS sequence"/>
</dbReference>
<comment type="subcellular location">
    <subcellularLocation>
        <location evidence="1">Cytoplasm</location>
        <location evidence="1">Cytoskeleton</location>
    </subcellularLocation>
</comment>
<dbReference type="InterPro" id="IPR001841">
    <property type="entry name" value="Znf_RING"/>
</dbReference>
<dbReference type="PROSITE" id="PS50089">
    <property type="entry name" value="ZF_RING_2"/>
    <property type="match status" value="1"/>
</dbReference>
<dbReference type="InterPro" id="IPR003961">
    <property type="entry name" value="FN3_dom"/>
</dbReference>
<keyword evidence="2" id="KW-0963">Cytoplasm</keyword>
<dbReference type="Gene3D" id="3.30.160.60">
    <property type="entry name" value="Classic Zinc Finger"/>
    <property type="match status" value="1"/>
</dbReference>
<dbReference type="EMBL" id="KL596629">
    <property type="protein sequence ID" value="KER32926.1"/>
    <property type="molecule type" value="Genomic_DNA"/>
</dbReference>
<protein>
    <recommendedName>
        <fullName evidence="16">E3 ubiquitin-protein ligase TRIM9</fullName>
    </recommendedName>
</protein>
<dbReference type="PROSITE" id="PS00518">
    <property type="entry name" value="ZF_RING_1"/>
    <property type="match status" value="1"/>
</dbReference>
<dbReference type="InterPro" id="IPR013320">
    <property type="entry name" value="ConA-like_dom_sf"/>
</dbReference>
<dbReference type="OrthoDB" id="295536at2759"/>
<keyword evidence="15" id="KW-1185">Reference proteome</keyword>
<evidence type="ECO:0000256" key="1">
    <source>
        <dbReference type="ARBA" id="ARBA00004245"/>
    </source>
</evidence>
<evidence type="ECO:0000259" key="13">
    <source>
        <dbReference type="PROSITE" id="PS50853"/>
    </source>
</evidence>
<dbReference type="GeneID" id="20326870"/>
<dbReference type="SMART" id="SM00184">
    <property type="entry name" value="RING"/>
    <property type="match status" value="1"/>
</dbReference>
<dbReference type="GO" id="GO:0008270">
    <property type="term" value="F:zinc ion binding"/>
    <property type="evidence" value="ECO:0007669"/>
    <property type="project" value="UniProtKB-KW"/>
</dbReference>
<dbReference type="PROSITE" id="PS50119">
    <property type="entry name" value="ZF_BBOX"/>
    <property type="match status" value="1"/>
</dbReference>
<dbReference type="InterPro" id="IPR001870">
    <property type="entry name" value="B30.2/SPRY"/>
</dbReference>
<dbReference type="Pfam" id="PF00622">
    <property type="entry name" value="SPRY"/>
    <property type="match status" value="1"/>
</dbReference>
<dbReference type="PROSITE" id="PS50853">
    <property type="entry name" value="FN3"/>
    <property type="match status" value="1"/>
</dbReference>
<dbReference type="InterPro" id="IPR003649">
    <property type="entry name" value="Bbox_C"/>
</dbReference>
<dbReference type="Gene3D" id="2.60.120.920">
    <property type="match status" value="1"/>
</dbReference>
<dbReference type="InterPro" id="IPR013783">
    <property type="entry name" value="Ig-like_fold"/>
</dbReference>
<evidence type="ECO:0008006" key="16">
    <source>
        <dbReference type="Google" id="ProtNLM"/>
    </source>
</evidence>
<evidence type="ECO:0000256" key="6">
    <source>
        <dbReference type="ARBA" id="ARBA00023054"/>
    </source>
</evidence>
<feature type="region of interest" description="Disordered" evidence="9">
    <location>
        <begin position="949"/>
        <end position="1003"/>
    </location>
</feature>